<dbReference type="PANTHER" id="PTHR23131:SF0">
    <property type="entry name" value="ENDORIBONUCLEASE LACTB2"/>
    <property type="match status" value="1"/>
</dbReference>
<evidence type="ECO:0000259" key="1">
    <source>
        <dbReference type="SMART" id="SM00849"/>
    </source>
</evidence>
<organism evidence="2 3">
    <name type="scientific">Roseobacter denitrificans (strain ATCC 33942 / OCh 114)</name>
    <name type="common">Erythrobacter sp. (strain OCh 114)</name>
    <name type="synonym">Roseobacter denitrificans</name>
    <dbReference type="NCBI Taxonomy" id="375451"/>
    <lineage>
        <taxon>Bacteria</taxon>
        <taxon>Pseudomonadati</taxon>
        <taxon>Pseudomonadota</taxon>
        <taxon>Alphaproteobacteria</taxon>
        <taxon>Rhodobacterales</taxon>
        <taxon>Roseobacteraceae</taxon>
        <taxon>Roseobacter</taxon>
    </lineage>
</organism>
<evidence type="ECO:0000313" key="2">
    <source>
        <dbReference type="EMBL" id="ABG31837.1"/>
    </source>
</evidence>
<dbReference type="RefSeq" id="WP_011568454.1">
    <property type="nucleotide sequence ID" value="NC_008209.1"/>
</dbReference>
<reference evidence="2 3" key="1">
    <citation type="journal article" date="2007" name="J. Bacteriol.">
        <title>The complete genome sequence of Roseobacter denitrificans reveals a mixotrophic rather than photosynthetic metabolism.</title>
        <authorList>
            <person name="Swingley W.D."/>
            <person name="Sadekar S."/>
            <person name="Mastrian S.D."/>
            <person name="Matthies H.J."/>
            <person name="Hao J."/>
            <person name="Ramos H."/>
            <person name="Acharya C.R."/>
            <person name="Conrad A.L."/>
            <person name="Taylor H.L."/>
            <person name="Dejesa L.C."/>
            <person name="Shah M.K."/>
            <person name="O'huallachain M.E."/>
            <person name="Lince M.T."/>
            <person name="Blankenship R.E."/>
            <person name="Beatty J.T."/>
            <person name="Touchman J.W."/>
        </authorList>
    </citation>
    <scope>NUCLEOTIDE SEQUENCE [LARGE SCALE GENOMIC DNA]</scope>
    <source>
        <strain evidence="3">ATCC 33942 / OCh 114</strain>
    </source>
</reference>
<dbReference type="EMBL" id="CP000362">
    <property type="protein sequence ID" value="ABG31837.1"/>
    <property type="molecule type" value="Genomic_DNA"/>
</dbReference>
<accession>Q167K6</accession>
<dbReference type="AlphaFoldDB" id="Q167K6"/>
<dbReference type="KEGG" id="rde:RD1_2249"/>
<dbReference type="Proteomes" id="UP000007029">
    <property type="component" value="Chromosome"/>
</dbReference>
<dbReference type="Pfam" id="PF17778">
    <property type="entry name" value="WHD_BLACT"/>
    <property type="match status" value="1"/>
</dbReference>
<dbReference type="InterPro" id="IPR036388">
    <property type="entry name" value="WH-like_DNA-bd_sf"/>
</dbReference>
<feature type="domain" description="Metallo-beta-lactamase" evidence="1">
    <location>
        <begin position="36"/>
        <end position="216"/>
    </location>
</feature>
<dbReference type="Gene3D" id="1.10.10.10">
    <property type="entry name" value="Winged helix-like DNA-binding domain superfamily/Winged helix DNA-binding domain"/>
    <property type="match status" value="1"/>
</dbReference>
<dbReference type="OrthoDB" id="9788263at2"/>
<evidence type="ECO:0000313" key="3">
    <source>
        <dbReference type="Proteomes" id="UP000007029"/>
    </source>
</evidence>
<dbReference type="InterPro" id="IPR001279">
    <property type="entry name" value="Metallo-B-lactamas"/>
</dbReference>
<dbReference type="SMART" id="SM00849">
    <property type="entry name" value="Lactamase_B"/>
    <property type="match status" value="1"/>
</dbReference>
<dbReference type="PANTHER" id="PTHR23131">
    <property type="entry name" value="ENDORIBONUCLEASE LACTB2"/>
    <property type="match status" value="1"/>
</dbReference>
<dbReference type="eggNOG" id="COG0491">
    <property type="taxonomic scope" value="Bacteria"/>
</dbReference>
<dbReference type="STRING" id="375451.RD1_2249"/>
<sequence>MTMADDFDPPIGVPQSIEPDIRRILAPNPSPMTYRGTNTYLLGSRDIAVIDPGPADDRHLDAILSCLCTGQRITHIVVTHSHLDHSPLAARLSDLTAAPVYAFGGSFAGRSAIMQDMADSGLSGGGEGMDLAFSPHISVADGAVIEGSDWVLNVIHTPGHLGNHIALGFGDICFTGDHVMGWASSLVSPPDGDLTDFMASCARLKRYPWRRFLPGHGDVIDAPHDRLEWLITHRNAREAAILDFLDDGPADVEKITDHVYQDTPAALIPAARRNVIAHLIDLKGKFKVTFTGSLDFKTPFKRIDRHRR</sequence>
<dbReference type="SUPFAM" id="SSF56281">
    <property type="entry name" value="Metallo-hydrolase/oxidoreductase"/>
    <property type="match status" value="1"/>
</dbReference>
<name>Q167K6_ROSDO</name>
<dbReference type="InterPro" id="IPR036866">
    <property type="entry name" value="RibonucZ/Hydroxyglut_hydro"/>
</dbReference>
<dbReference type="InterPro" id="IPR050662">
    <property type="entry name" value="Sec-metab_biosynth-thioest"/>
</dbReference>
<dbReference type="Gene3D" id="3.60.15.10">
    <property type="entry name" value="Ribonuclease Z/Hydroxyacylglutathione hydrolase-like"/>
    <property type="match status" value="1"/>
</dbReference>
<dbReference type="Pfam" id="PF00753">
    <property type="entry name" value="Lactamase_B"/>
    <property type="match status" value="1"/>
</dbReference>
<dbReference type="CDD" id="cd16278">
    <property type="entry name" value="metallo-hydrolase-like_MBL-fold"/>
    <property type="match status" value="1"/>
</dbReference>
<gene>
    <name evidence="2" type="ordered locus">RD1_2249</name>
</gene>
<proteinExistence type="predicted"/>
<dbReference type="InterPro" id="IPR041516">
    <property type="entry name" value="LACTB2_WH"/>
</dbReference>
<dbReference type="HOGENOM" id="CLU_048478_2_1_5"/>
<keyword evidence="3" id="KW-1185">Reference proteome</keyword>
<protein>
    <submittedName>
        <fullName evidence="2">Metallo-beta-lactamase family protein, putative</fullName>
    </submittedName>
</protein>